<sequence length="430" mass="48211">MVRLLPKKSRSSSAGGGILGTSYDGTGTPSIKRGRTYVSSEWIQSGNHAGPPYRSGGPMLLQRTRYTYKDSGAYFGSLSSNSLVNAYKGSFQVGYVPIPISLPSYNLDALGTEGVSQSIPTSPSASLSVFIAEMRDIPRMLIQTRKFFGRMAQLGIQFSRVRKNIGDAVDDILHPGHLGGDYLNLQFGWMPFLRDLLSFYQVGQNLDERVKFLRTHNMGKPVTRTRTLRKWGYTTLAENYVANTVTAMMLPSLPHSFMYSSVLPCATRNRTIEHKGRIWFKGTYLYYSPEVANMPDWYLKADIMGLRLDPAVIYQLVPWTWLLDWFTTAGPLVRNAVEFARHHVVMHHGYCMATMSTNHRSIETQNVYSGYSASVNKKTQTVTGEATCLFEQKQRVVANPYGFGVKWEGLSPYQLSILGALGINRRSTDQ</sequence>
<protein>
    <submittedName>
        <fullName evidence="2">Uncharacterized protein</fullName>
    </submittedName>
</protein>
<evidence type="ECO:0000256" key="1">
    <source>
        <dbReference type="SAM" id="MobiDB-lite"/>
    </source>
</evidence>
<accession>A0A1L3KIZ8</accession>
<feature type="compositionally biased region" description="Basic residues" evidence="1">
    <location>
        <begin position="1"/>
        <end position="10"/>
    </location>
</feature>
<organism evidence="2">
    <name type="scientific">Wenzhou levi-like virus 2</name>
    <dbReference type="NCBI Taxonomy" id="1923568"/>
    <lineage>
        <taxon>Viruses</taxon>
        <taxon>Riboviria</taxon>
    </lineage>
</organism>
<proteinExistence type="predicted"/>
<feature type="region of interest" description="Disordered" evidence="1">
    <location>
        <begin position="1"/>
        <end position="31"/>
    </location>
</feature>
<name>A0A1L3KIZ8_9VIRU</name>
<dbReference type="EMBL" id="KX883611">
    <property type="protein sequence ID" value="APG77275.1"/>
    <property type="molecule type" value="Genomic_RNA"/>
</dbReference>
<reference evidence="2" key="1">
    <citation type="journal article" date="2016" name="Nature">
        <title>Redefining the invertebrate RNA virosphere.</title>
        <authorList>
            <person name="Shi M."/>
            <person name="Lin X.D."/>
            <person name="Tian J.H."/>
            <person name="Chen L.J."/>
            <person name="Chen X."/>
            <person name="Li C.X."/>
            <person name="Qin X.C."/>
            <person name="Li J."/>
            <person name="Cao J.P."/>
            <person name="Eden J.S."/>
            <person name="Buchmann J."/>
            <person name="Wang W."/>
            <person name="Xu J."/>
            <person name="Holmes E.C."/>
            <person name="Zhang Y.Z."/>
        </authorList>
    </citation>
    <scope>NUCLEOTIDE SEQUENCE</scope>
    <source>
        <strain evidence="2">WZFSL82775</strain>
    </source>
</reference>
<evidence type="ECO:0000313" key="2">
    <source>
        <dbReference type="EMBL" id="APG77275.1"/>
    </source>
</evidence>